<keyword evidence="5" id="KW-0406">Ion transport</keyword>
<evidence type="ECO:0000256" key="4">
    <source>
        <dbReference type="ARBA" id="ARBA00022553"/>
    </source>
</evidence>
<accession>A0ABR0ZZQ0</accession>
<dbReference type="InterPro" id="IPR008145">
    <property type="entry name" value="GK/Ca_channel_bsu"/>
</dbReference>
<dbReference type="PRINTS" id="PR01628">
    <property type="entry name" value="LCACHANNELB2"/>
</dbReference>
<evidence type="ECO:0000313" key="14">
    <source>
        <dbReference type="EMBL" id="KAK6490302.1"/>
    </source>
</evidence>
<feature type="compositionally biased region" description="Low complexity" evidence="12">
    <location>
        <begin position="133"/>
        <end position="148"/>
    </location>
</feature>
<feature type="compositionally biased region" description="Polar residues" evidence="12">
    <location>
        <begin position="15"/>
        <end position="25"/>
    </location>
</feature>
<evidence type="ECO:0000256" key="6">
    <source>
        <dbReference type="ARBA" id="ARBA00022673"/>
    </source>
</evidence>
<evidence type="ECO:0000259" key="13">
    <source>
        <dbReference type="PROSITE" id="PS50002"/>
    </source>
</evidence>
<feature type="compositionally biased region" description="Basic and acidic residues" evidence="12">
    <location>
        <begin position="498"/>
        <end position="542"/>
    </location>
</feature>
<keyword evidence="5" id="KW-0106">Calcium</keyword>
<evidence type="ECO:0000256" key="10">
    <source>
        <dbReference type="ARBA" id="ARBA00046619"/>
    </source>
</evidence>
<dbReference type="PANTHER" id="PTHR11824">
    <property type="entry name" value="VOLTAGE-DEPENDENT CALCIUM CHANNEL BETA SUBUNIT"/>
    <property type="match status" value="1"/>
</dbReference>
<dbReference type="SUPFAM" id="SSF50044">
    <property type="entry name" value="SH3-domain"/>
    <property type="match status" value="1"/>
</dbReference>
<keyword evidence="6" id="KW-0107">Calcium channel</keyword>
<evidence type="ECO:0000256" key="11">
    <source>
        <dbReference type="PROSITE-ProRule" id="PRU00192"/>
    </source>
</evidence>
<dbReference type="Proteomes" id="UP001369086">
    <property type="component" value="Unassembled WGS sequence"/>
</dbReference>
<keyword evidence="5" id="KW-0109">Calcium transport</keyword>
<sequence length="578" mass="65158">MYLCDSEESDVGSADSYTSRPSDSDVSLEEDRDAVRREAQRQAQAQLEKAKTKHVAFAVRTNVSYSAARDDEVPVPSMAISFEAKDFLHVKEKFNNDWWIGRLVKEGCEIGFIPSPVKLENMRMQHEQRAKGKFYSSKSGGNSSTSLGDVVASSRKSTPPASDFFLIMQTEHVPPYDVVPSMRPVVLVGPSLKGYEVTDMMQKALFDFLKHRFEGRISITRVTADISLAKRSVLNNPSKHAIIERSNTRSSLAEVQSEIERIFELARTLQLVVLDADTINHPAQLGKTSLAPIIVYVKISSPKVLQRLIKSRGKSQAKHLNVQMVAADKLAQCPQDMFDVILDENQLEDACEHMADYLEAYWKSTHPPSSNPPNPLLSCTLATAALPASPVPVSNLQGSQGEQKSEKSAPERTSSREQEEEEEEEPRTEPTKKSQHRSSSSATAQHHNHHRHHRSGGGGGGGSRGLACQETFDSETQDSRDSAYVEPKEEFTEEQDEHYDSHREHNHRDESHGGGGGEHRHRESRHQSKERDREQDHNERNKQRSRHKSRDFNERDGEVVSKKRNDVAEWNRDVYIHQ</sequence>
<organism evidence="14 15">
    <name type="scientific">Huso huso</name>
    <name type="common">Beluga</name>
    <name type="synonym">Acipenser huso</name>
    <dbReference type="NCBI Taxonomy" id="61971"/>
    <lineage>
        <taxon>Eukaryota</taxon>
        <taxon>Metazoa</taxon>
        <taxon>Chordata</taxon>
        <taxon>Craniata</taxon>
        <taxon>Vertebrata</taxon>
        <taxon>Euteleostomi</taxon>
        <taxon>Actinopterygii</taxon>
        <taxon>Chondrostei</taxon>
        <taxon>Acipenseriformes</taxon>
        <taxon>Acipenseridae</taxon>
        <taxon>Huso</taxon>
    </lineage>
</organism>
<dbReference type="SUPFAM" id="SSF52540">
    <property type="entry name" value="P-loop containing nucleoside triphosphate hydrolases"/>
    <property type="match status" value="1"/>
</dbReference>
<dbReference type="Gene3D" id="3.40.50.300">
    <property type="entry name" value="P-loop containing nucleotide triphosphate hydrolases"/>
    <property type="match status" value="1"/>
</dbReference>
<protein>
    <recommendedName>
        <fullName evidence="2">Voltage-dependent L-type calcium channel subunit beta-2</fullName>
    </recommendedName>
    <alternativeName>
        <fullName evidence="8">Calcium channel voltage-dependent subunit beta 2</fullName>
    </alternativeName>
</protein>
<dbReference type="PROSITE" id="PS50002">
    <property type="entry name" value="SH3"/>
    <property type="match status" value="1"/>
</dbReference>
<feature type="region of interest" description="Disordered" evidence="12">
    <location>
        <begin position="390"/>
        <end position="578"/>
    </location>
</feature>
<evidence type="ECO:0000256" key="1">
    <source>
        <dbReference type="ARBA" id="ARBA00010836"/>
    </source>
</evidence>
<keyword evidence="7" id="KW-0851">Voltage-gated channel</keyword>
<dbReference type="EMBL" id="JAHFZB010000004">
    <property type="protein sequence ID" value="KAK6490302.1"/>
    <property type="molecule type" value="Genomic_DNA"/>
</dbReference>
<dbReference type="InterPro" id="IPR001452">
    <property type="entry name" value="SH3_domain"/>
</dbReference>
<name>A0ABR0ZZQ0_HUSHU</name>
<feature type="compositionally biased region" description="Basic and acidic residues" evidence="12">
    <location>
        <begin position="477"/>
        <end position="490"/>
    </location>
</feature>
<reference evidence="14 15" key="1">
    <citation type="submission" date="2021-05" db="EMBL/GenBank/DDBJ databases">
        <authorList>
            <person name="Zahm M."/>
            <person name="Klopp C."/>
            <person name="Cabau C."/>
            <person name="Kuhl H."/>
            <person name="Suciu R."/>
            <person name="Ciorpac M."/>
            <person name="Holostenco D."/>
            <person name="Gessner J."/>
            <person name="Wuertz S."/>
            <person name="Hohne C."/>
            <person name="Stock M."/>
            <person name="Gislard M."/>
            <person name="Lluch J."/>
            <person name="Milhes M."/>
            <person name="Lampietro C."/>
            <person name="Lopez Roques C."/>
            <person name="Donnadieu C."/>
            <person name="Du K."/>
            <person name="Schartl M."/>
            <person name="Guiguen Y."/>
        </authorList>
    </citation>
    <scope>NUCLEOTIDE SEQUENCE [LARGE SCALE GENOMIC DNA]</scope>
    <source>
        <strain evidence="14">Hh-F2</strain>
        <tissue evidence="14">Blood</tissue>
    </source>
</reference>
<keyword evidence="4" id="KW-0597">Phosphoprotein</keyword>
<evidence type="ECO:0000256" key="5">
    <source>
        <dbReference type="ARBA" id="ARBA00022568"/>
    </source>
</evidence>
<proteinExistence type="inferred from homology"/>
<feature type="compositionally biased region" description="Basic and acidic residues" evidence="12">
    <location>
        <begin position="403"/>
        <end position="417"/>
    </location>
</feature>
<dbReference type="PRINTS" id="PR01626">
    <property type="entry name" value="LCACHANNELB"/>
</dbReference>
<comment type="function">
    <text evidence="9">Beta subunit of voltage-dependent calcium channels which contributes to the function of the calcium channel by increasing peak calcium current. Plays a role in shifting voltage dependencies of activation and inactivation of the channel. May modulate G protein inhibition. May contribute to beta-adrenergic augmentation of Ca(2+) influx in cardiomyocytes, thereby regulating increases in heart rate and contractile force. Involved in membrane targeting of the alpha-1 subunit CACNA1C.</text>
</comment>
<dbReference type="Pfam" id="PF00625">
    <property type="entry name" value="Guanylate_kin"/>
    <property type="match status" value="1"/>
</dbReference>
<comment type="caution">
    <text evidence="14">The sequence shown here is derived from an EMBL/GenBank/DDBJ whole genome shotgun (WGS) entry which is preliminary data.</text>
</comment>
<dbReference type="Pfam" id="PF12052">
    <property type="entry name" value="VGCC_beta4Aa_N"/>
    <property type="match status" value="1"/>
</dbReference>
<dbReference type="SMART" id="SM00326">
    <property type="entry name" value="SH3"/>
    <property type="match status" value="1"/>
</dbReference>
<evidence type="ECO:0000256" key="9">
    <source>
        <dbReference type="ARBA" id="ARBA00046042"/>
    </source>
</evidence>
<comment type="similarity">
    <text evidence="1">Belongs to the calcium channel beta subunit family.</text>
</comment>
<keyword evidence="7" id="KW-0407">Ion channel</keyword>
<gene>
    <name evidence="14" type="ORF">HHUSO_G4802</name>
</gene>
<keyword evidence="5" id="KW-0813">Transport</keyword>
<dbReference type="InterPro" id="IPR005444">
    <property type="entry name" value="VDCC_L_b2su"/>
</dbReference>
<feature type="compositionally biased region" description="Polar residues" evidence="12">
    <location>
        <begin position="392"/>
        <end position="402"/>
    </location>
</feature>
<feature type="compositionally biased region" description="Basic and acidic residues" evidence="12">
    <location>
        <begin position="550"/>
        <end position="578"/>
    </location>
</feature>
<dbReference type="InterPro" id="IPR000584">
    <property type="entry name" value="VDCC_L_bsu"/>
</dbReference>
<comment type="subunit">
    <text evidence="10">Component of a calcium channel complex consisting of a pore-forming alpha subunit (CACNA1S) and the ancillary subunits CACNB1 or CACNB2, CACNG1 and CACNA2D1. The channel complex contains alpha, beta, gamma and delta subunits in a 1:1:1:1 ratio, i.e. it contains either CACNB1 or CACNB2. Interacts with CACNA1C. Interacts with RRAD; interaction may be involved in beta-adrenergic regulation of heart rate and contractile force. Interaction with RRAD regulates the trafficking of CACNA1C to the cell membrane. Interacts with TMIGD2. Interacts with CAMK2D. Interacts with CBARP. Interacts with CAMK2A.</text>
</comment>
<feature type="region of interest" description="Disordered" evidence="12">
    <location>
        <begin position="131"/>
        <end position="155"/>
    </location>
</feature>
<evidence type="ECO:0000256" key="8">
    <source>
        <dbReference type="ARBA" id="ARBA00030521"/>
    </source>
</evidence>
<feature type="compositionally biased region" description="Basic residues" evidence="12">
    <location>
        <begin position="446"/>
        <end position="455"/>
    </location>
</feature>
<feature type="region of interest" description="Disordered" evidence="12">
    <location>
        <begin position="1"/>
        <end position="40"/>
    </location>
</feature>
<keyword evidence="3 11" id="KW-0728">SH3 domain</keyword>
<evidence type="ECO:0000256" key="3">
    <source>
        <dbReference type="ARBA" id="ARBA00022443"/>
    </source>
</evidence>
<feature type="domain" description="SH3" evidence="13">
    <location>
        <begin position="54"/>
        <end position="123"/>
    </location>
</feature>
<dbReference type="InterPro" id="IPR027417">
    <property type="entry name" value="P-loop_NTPase"/>
</dbReference>
<keyword evidence="15" id="KW-1185">Reference proteome</keyword>
<evidence type="ECO:0000313" key="15">
    <source>
        <dbReference type="Proteomes" id="UP001369086"/>
    </source>
</evidence>
<dbReference type="Gene3D" id="2.30.30.40">
    <property type="entry name" value="SH3 Domains"/>
    <property type="match status" value="1"/>
</dbReference>
<feature type="compositionally biased region" description="Acidic residues" evidence="12">
    <location>
        <begin position="1"/>
        <end position="10"/>
    </location>
</feature>
<evidence type="ECO:0000256" key="7">
    <source>
        <dbReference type="ARBA" id="ARBA00022882"/>
    </source>
</evidence>
<dbReference type="SMART" id="SM00072">
    <property type="entry name" value="GuKc"/>
    <property type="match status" value="1"/>
</dbReference>
<evidence type="ECO:0000256" key="12">
    <source>
        <dbReference type="SAM" id="MobiDB-lite"/>
    </source>
</evidence>
<dbReference type="InterPro" id="IPR046937">
    <property type="entry name" value="CAB1-4_N_A-dom"/>
</dbReference>
<evidence type="ECO:0000256" key="2">
    <source>
        <dbReference type="ARBA" id="ARBA00019005"/>
    </source>
</evidence>
<dbReference type="InterPro" id="IPR036028">
    <property type="entry name" value="SH3-like_dom_sf"/>
</dbReference>